<evidence type="ECO:0000259" key="4">
    <source>
        <dbReference type="Pfam" id="PF25087"/>
    </source>
</evidence>
<dbReference type="GO" id="GO:0016746">
    <property type="term" value="F:acyltransferase activity"/>
    <property type="evidence" value="ECO:0007669"/>
    <property type="project" value="UniProtKB-KW"/>
</dbReference>
<gene>
    <name evidence="6" type="ORF">G5B36_10530</name>
    <name evidence="5" type="ORF">L0N08_07540</name>
</gene>
<name>A0AAW5BYV9_9FIRM</name>
<proteinExistence type="predicted"/>
<dbReference type="AlphaFoldDB" id="A0AAW5BYV9"/>
<evidence type="ECO:0000313" key="6">
    <source>
        <dbReference type="EMBL" id="NSJ49134.1"/>
    </source>
</evidence>
<keyword evidence="2" id="KW-0012">Acyltransferase</keyword>
<reference evidence="6 7" key="1">
    <citation type="journal article" date="2020" name="Cell Host Microbe">
        <title>Functional and Genomic Variation between Human-Derived Isolates of Lachnospiraceae Reveals Inter- and Intra-Species Diversity.</title>
        <authorList>
            <person name="Sorbara M.T."/>
            <person name="Littmann E.R."/>
            <person name="Fontana E."/>
            <person name="Moody T.U."/>
            <person name="Kohout C.E."/>
            <person name="Gjonbalaj M."/>
            <person name="Eaton V."/>
            <person name="Seok R."/>
            <person name="Leiner I.M."/>
            <person name="Pamer E.G."/>
        </authorList>
    </citation>
    <scope>NUCLEOTIDE SEQUENCE [LARGE SCALE GENOMIC DNA]</scope>
    <source>
        <strain evidence="6 7">MSK.1.17</strain>
    </source>
</reference>
<dbReference type="RefSeq" id="WP_117559928.1">
    <property type="nucleotide sequence ID" value="NZ_BAABZL010000001.1"/>
</dbReference>
<evidence type="ECO:0000256" key="2">
    <source>
        <dbReference type="ARBA" id="ARBA00023315"/>
    </source>
</evidence>
<keyword evidence="7" id="KW-1185">Reference proteome</keyword>
<dbReference type="PANTHER" id="PTHR43584">
    <property type="entry name" value="NUCLEOTIDYL TRANSFERASE"/>
    <property type="match status" value="1"/>
</dbReference>
<evidence type="ECO:0000313" key="7">
    <source>
        <dbReference type="Proteomes" id="UP000669239"/>
    </source>
</evidence>
<dbReference type="InterPro" id="IPR056729">
    <property type="entry name" value="GMPPB_C"/>
</dbReference>
<dbReference type="GO" id="GO:0016779">
    <property type="term" value="F:nucleotidyltransferase activity"/>
    <property type="evidence" value="ECO:0007669"/>
    <property type="project" value="UniProtKB-ARBA"/>
</dbReference>
<dbReference type="InterPro" id="IPR011004">
    <property type="entry name" value="Trimer_LpxA-like_sf"/>
</dbReference>
<keyword evidence="1" id="KW-0808">Transferase</keyword>
<evidence type="ECO:0000313" key="8">
    <source>
        <dbReference type="Proteomes" id="UP001299608"/>
    </source>
</evidence>
<evidence type="ECO:0000256" key="3">
    <source>
        <dbReference type="SAM" id="MobiDB-lite"/>
    </source>
</evidence>
<organism evidence="5 8">
    <name type="scientific">Enterocloster aldenensis</name>
    <dbReference type="NCBI Taxonomy" id="358742"/>
    <lineage>
        <taxon>Bacteria</taxon>
        <taxon>Bacillati</taxon>
        <taxon>Bacillota</taxon>
        <taxon>Clostridia</taxon>
        <taxon>Lachnospirales</taxon>
        <taxon>Lachnospiraceae</taxon>
        <taxon>Enterocloster</taxon>
    </lineage>
</organism>
<comment type="caution">
    <text evidence="5">The sequence shown here is derived from an EMBL/GenBank/DDBJ whole genome shotgun (WGS) entry which is preliminary data.</text>
</comment>
<sequence length="246" mass="26503">MKLEQMTIKELLDTSHTIAEKLFDGQVYPWEVLPNIGAFIEEIGPILPETEYKKVGKNIWIHRSAKIAPTIAMGGPMIICAKAEVRQSAFLRGRVIIGEGAVIGNSCEIKNSIIFDGAQVPHFNYIGDTIMGYKAHMGAGAVTSNVKSDKSLVKVHAEDGDVTTGFKKFGAILGDHVEVGCNSVLNPGTIIGRNSNVYPLSSVRGCVPADSIYKNQENIVIKEVRETEEAAEPAAEPGKGGLKVVK</sequence>
<protein>
    <submittedName>
        <fullName evidence="5">UDP-N-acetylglucosamine pyrophosphorylase</fullName>
    </submittedName>
</protein>
<dbReference type="Gene3D" id="2.160.10.10">
    <property type="entry name" value="Hexapeptide repeat proteins"/>
    <property type="match status" value="1"/>
</dbReference>
<dbReference type="Proteomes" id="UP001299608">
    <property type="component" value="Unassembled WGS sequence"/>
</dbReference>
<dbReference type="EMBL" id="JAAITT010000012">
    <property type="protein sequence ID" value="NSJ49134.1"/>
    <property type="molecule type" value="Genomic_DNA"/>
</dbReference>
<feature type="domain" description="Mannose-1-phosphate guanyltransferase C-terminal" evidence="4">
    <location>
        <begin position="75"/>
        <end position="188"/>
    </location>
</feature>
<evidence type="ECO:0000256" key="1">
    <source>
        <dbReference type="ARBA" id="ARBA00022679"/>
    </source>
</evidence>
<dbReference type="InterPro" id="IPR050065">
    <property type="entry name" value="GlmU-like"/>
</dbReference>
<dbReference type="Proteomes" id="UP000669239">
    <property type="component" value="Unassembled WGS sequence"/>
</dbReference>
<dbReference type="Pfam" id="PF25087">
    <property type="entry name" value="GMPPB_C"/>
    <property type="match status" value="1"/>
</dbReference>
<reference evidence="6" key="2">
    <citation type="submission" date="2020-02" db="EMBL/GenBank/DDBJ databases">
        <authorList>
            <person name="Littmann E."/>
            <person name="Sorbara M."/>
        </authorList>
    </citation>
    <scope>NUCLEOTIDE SEQUENCE</scope>
    <source>
        <strain evidence="6">MSK.1.17</strain>
    </source>
</reference>
<feature type="region of interest" description="Disordered" evidence="3">
    <location>
        <begin position="227"/>
        <end position="246"/>
    </location>
</feature>
<accession>A0AAW5BYV9</accession>
<evidence type="ECO:0000313" key="5">
    <source>
        <dbReference type="EMBL" id="MCG4745259.1"/>
    </source>
</evidence>
<dbReference type="GeneID" id="97206327"/>
<reference evidence="5" key="3">
    <citation type="submission" date="2022-01" db="EMBL/GenBank/DDBJ databases">
        <title>Collection of gut derived symbiotic bacterial strains cultured from healthy donors.</title>
        <authorList>
            <person name="Lin H."/>
            <person name="Kohout C."/>
            <person name="Waligurski E."/>
            <person name="Pamer E.G."/>
        </authorList>
    </citation>
    <scope>NUCLEOTIDE SEQUENCE</scope>
    <source>
        <strain evidence="5">DFI.6.55</strain>
    </source>
</reference>
<dbReference type="PANTHER" id="PTHR43584:SF8">
    <property type="entry name" value="N-ACETYLMURAMATE ALPHA-1-PHOSPHATE URIDYLYLTRANSFERASE"/>
    <property type="match status" value="1"/>
</dbReference>
<dbReference type="SUPFAM" id="SSF51161">
    <property type="entry name" value="Trimeric LpxA-like enzymes"/>
    <property type="match status" value="1"/>
</dbReference>
<dbReference type="EMBL" id="JAKNGE010000007">
    <property type="protein sequence ID" value="MCG4745259.1"/>
    <property type="molecule type" value="Genomic_DNA"/>
</dbReference>